<sequence>MLKADIAIFQLIFIVLTLFFVPINRTLAQDSTYYESYKSCLTTRLYISRKYTSLTVNDRLNDNRWSFQPNSNLNLGVGATYNDVTLNIGLGFGFMNPERGRGETKMLDLQAHIYPKNFVIDLFGQFYTGYYLRRFNEELYTINPFLYPDLTVRMFGGNFQYLFNGDKLSMKAAFLQSARQKKSAGSFLAGFEAFGGFADNEGLFFSEDQVPIDRNFSRLGFFQFGPNAGYVHTLVFLKHFFVTGMVSTNLDLGRNYLAIEERRNYKWSVQPNFFGRVFIGYNSPKWSINSNYVRSYVRMSAVDEFNPAFITGNYRINLIYRFMPGPQLKKYLDYVEPSRFLTPGKRQKGKK</sequence>
<accession>A0A2P8DZC1</accession>
<organism evidence="1 2">
    <name type="scientific">Cecembia rubra</name>
    <dbReference type="NCBI Taxonomy" id="1485585"/>
    <lineage>
        <taxon>Bacteria</taxon>
        <taxon>Pseudomonadati</taxon>
        <taxon>Bacteroidota</taxon>
        <taxon>Cytophagia</taxon>
        <taxon>Cytophagales</taxon>
        <taxon>Cyclobacteriaceae</taxon>
        <taxon>Cecembia</taxon>
    </lineage>
</organism>
<dbReference type="Pfam" id="PF14391">
    <property type="entry name" value="DUF4421"/>
    <property type="match status" value="1"/>
</dbReference>
<reference evidence="1 2" key="1">
    <citation type="submission" date="2018-03" db="EMBL/GenBank/DDBJ databases">
        <title>Genomic Encyclopedia of Archaeal and Bacterial Type Strains, Phase II (KMG-II): from individual species to whole genera.</title>
        <authorList>
            <person name="Goeker M."/>
        </authorList>
    </citation>
    <scope>NUCLEOTIDE SEQUENCE [LARGE SCALE GENOMIC DNA]</scope>
    <source>
        <strain evidence="1 2">DSM 28057</strain>
    </source>
</reference>
<protein>
    <submittedName>
        <fullName evidence="1">Uncharacterized protein DUF4421</fullName>
    </submittedName>
</protein>
<dbReference type="AlphaFoldDB" id="A0A2P8DZC1"/>
<keyword evidence="2" id="KW-1185">Reference proteome</keyword>
<dbReference type="EMBL" id="PYGF01000009">
    <property type="protein sequence ID" value="PSL02566.1"/>
    <property type="molecule type" value="Genomic_DNA"/>
</dbReference>
<gene>
    <name evidence="1" type="ORF">CLV48_10928</name>
</gene>
<evidence type="ECO:0000313" key="2">
    <source>
        <dbReference type="Proteomes" id="UP000240708"/>
    </source>
</evidence>
<proteinExistence type="predicted"/>
<name>A0A2P8DZC1_9BACT</name>
<dbReference type="Proteomes" id="UP000240708">
    <property type="component" value="Unassembled WGS sequence"/>
</dbReference>
<dbReference type="InterPro" id="IPR025535">
    <property type="entry name" value="DUF4421"/>
</dbReference>
<evidence type="ECO:0000313" key="1">
    <source>
        <dbReference type="EMBL" id="PSL02566.1"/>
    </source>
</evidence>
<comment type="caution">
    <text evidence="1">The sequence shown here is derived from an EMBL/GenBank/DDBJ whole genome shotgun (WGS) entry which is preliminary data.</text>
</comment>